<proteinExistence type="predicted"/>
<evidence type="ECO:0000313" key="2">
    <source>
        <dbReference type="Proteomes" id="UP000076486"/>
    </source>
</evidence>
<accession>A0A167HGT9</accession>
<sequence length="76" mass="8929">MLLWWHSHLRWEMSEASSAHYLTILKIWLSEFMQGKLIANRFQGRDFTQAFAKKIISARSAAFRNLNLVSLSFVLD</sequence>
<name>A0A167HGT9_9GAMM</name>
<dbReference type="PATRIC" id="fig|1365248.3.peg.4988"/>
<comment type="caution">
    <text evidence="1">The sequence shown here is derived from an EMBL/GenBank/DDBJ whole genome shotgun (WGS) entry which is preliminary data.</text>
</comment>
<organism evidence="1 2">
    <name type="scientific">Pseudoalteromonas luteoviolacea CPMOR-1</name>
    <dbReference type="NCBI Taxonomy" id="1365248"/>
    <lineage>
        <taxon>Bacteria</taxon>
        <taxon>Pseudomonadati</taxon>
        <taxon>Pseudomonadota</taxon>
        <taxon>Gammaproteobacteria</taxon>
        <taxon>Alteromonadales</taxon>
        <taxon>Pseudoalteromonadaceae</taxon>
        <taxon>Pseudoalteromonas</taxon>
    </lineage>
</organism>
<reference evidence="1 2" key="1">
    <citation type="submission" date="2013-07" db="EMBL/GenBank/DDBJ databases">
        <title>Comparative Genomic and Metabolomic Analysis of Twelve Strains of Pseudoalteromonas luteoviolacea.</title>
        <authorList>
            <person name="Vynne N.G."/>
            <person name="Mansson M."/>
            <person name="Gram L."/>
        </authorList>
    </citation>
    <scope>NUCLEOTIDE SEQUENCE [LARGE SCALE GENOMIC DNA]</scope>
    <source>
        <strain evidence="1 2">CPMOR-1</strain>
    </source>
</reference>
<dbReference type="Proteomes" id="UP000076486">
    <property type="component" value="Unassembled WGS sequence"/>
</dbReference>
<dbReference type="AlphaFoldDB" id="A0A167HGT9"/>
<gene>
    <name evidence="1" type="ORF">N473_05085</name>
</gene>
<evidence type="ECO:0000313" key="1">
    <source>
        <dbReference type="EMBL" id="KZN58117.1"/>
    </source>
</evidence>
<dbReference type="EMBL" id="AUYC01000084">
    <property type="protein sequence ID" value="KZN58117.1"/>
    <property type="molecule type" value="Genomic_DNA"/>
</dbReference>
<protein>
    <submittedName>
        <fullName evidence="1">Uncharacterized protein</fullName>
    </submittedName>
</protein>